<dbReference type="SMART" id="SM00668">
    <property type="entry name" value="CTLH"/>
    <property type="match status" value="1"/>
</dbReference>
<proteinExistence type="predicted"/>
<dbReference type="EMBL" id="CAJPEX010000053">
    <property type="protein sequence ID" value="CAG0912843.1"/>
    <property type="molecule type" value="Genomic_DNA"/>
</dbReference>
<dbReference type="InterPro" id="IPR015943">
    <property type="entry name" value="WD40/YVTN_repeat-like_dom_sf"/>
</dbReference>
<feature type="repeat" description="WD" evidence="5">
    <location>
        <begin position="665"/>
        <end position="697"/>
    </location>
</feature>
<feature type="repeat" description="WD" evidence="5">
    <location>
        <begin position="407"/>
        <end position="441"/>
    </location>
</feature>
<dbReference type="PANTHER" id="PTHR22838:SF0">
    <property type="entry name" value="WD REPEAT-CONTAINING PROTEIN 26"/>
    <property type="match status" value="1"/>
</dbReference>
<comment type="subcellular location">
    <subcellularLocation>
        <location evidence="1">Cytoplasm</location>
    </subcellularLocation>
</comment>
<evidence type="ECO:0000256" key="5">
    <source>
        <dbReference type="PROSITE-ProRule" id="PRU00221"/>
    </source>
</evidence>
<feature type="region of interest" description="Disordered" evidence="6">
    <location>
        <begin position="1234"/>
        <end position="1280"/>
    </location>
</feature>
<organism evidence="8">
    <name type="scientific">Notodromas monacha</name>
    <dbReference type="NCBI Taxonomy" id="399045"/>
    <lineage>
        <taxon>Eukaryota</taxon>
        <taxon>Metazoa</taxon>
        <taxon>Ecdysozoa</taxon>
        <taxon>Arthropoda</taxon>
        <taxon>Crustacea</taxon>
        <taxon>Oligostraca</taxon>
        <taxon>Ostracoda</taxon>
        <taxon>Podocopa</taxon>
        <taxon>Podocopida</taxon>
        <taxon>Cypridocopina</taxon>
        <taxon>Cypridoidea</taxon>
        <taxon>Cyprididae</taxon>
        <taxon>Notodromas</taxon>
    </lineage>
</organism>
<feature type="domain" description="CTLH" evidence="7">
    <location>
        <begin position="226"/>
        <end position="285"/>
    </location>
</feature>
<evidence type="ECO:0000256" key="1">
    <source>
        <dbReference type="ARBA" id="ARBA00004496"/>
    </source>
</evidence>
<dbReference type="SUPFAM" id="SSF50978">
    <property type="entry name" value="WD40 repeat-like"/>
    <property type="match status" value="2"/>
</dbReference>
<dbReference type="InterPro" id="IPR036322">
    <property type="entry name" value="WD40_repeat_dom_sf"/>
</dbReference>
<dbReference type="Pfam" id="PF23627">
    <property type="entry name" value="LisH_WDR26"/>
    <property type="match status" value="1"/>
</dbReference>
<feature type="compositionally biased region" description="Basic residues" evidence="6">
    <location>
        <begin position="123"/>
        <end position="132"/>
    </location>
</feature>
<evidence type="ECO:0000256" key="2">
    <source>
        <dbReference type="ARBA" id="ARBA00022490"/>
    </source>
</evidence>
<dbReference type="Gene3D" id="2.130.10.10">
    <property type="entry name" value="YVTN repeat-like/Quinoprotein amine dehydrogenase"/>
    <property type="match status" value="3"/>
</dbReference>
<feature type="region of interest" description="Disordered" evidence="6">
    <location>
        <begin position="51"/>
        <end position="188"/>
    </location>
</feature>
<dbReference type="Pfam" id="PF00400">
    <property type="entry name" value="WD40"/>
    <property type="match status" value="6"/>
</dbReference>
<dbReference type="InterPro" id="IPR006594">
    <property type="entry name" value="LisH"/>
</dbReference>
<evidence type="ECO:0000256" key="3">
    <source>
        <dbReference type="ARBA" id="ARBA00022574"/>
    </source>
</evidence>
<dbReference type="PROSITE" id="PS00678">
    <property type="entry name" value="WD_REPEATS_1"/>
    <property type="match status" value="2"/>
</dbReference>
<dbReference type="SMART" id="SM00320">
    <property type="entry name" value="WD40"/>
    <property type="match status" value="11"/>
</dbReference>
<feature type="compositionally biased region" description="Acidic residues" evidence="6">
    <location>
        <begin position="1176"/>
        <end position="1185"/>
    </location>
</feature>
<keyword evidence="2" id="KW-0963">Cytoplasm</keyword>
<name>A0A7R9BEN4_9CRUS</name>
<dbReference type="OrthoDB" id="972532at2759"/>
<evidence type="ECO:0000256" key="6">
    <source>
        <dbReference type="SAM" id="MobiDB-lite"/>
    </source>
</evidence>
<keyword evidence="3 5" id="KW-0853">WD repeat</keyword>
<accession>A0A7R9BEN4</accession>
<feature type="repeat" description="WD" evidence="5">
    <location>
        <begin position="453"/>
        <end position="484"/>
    </location>
</feature>
<dbReference type="PROSITE" id="PS50082">
    <property type="entry name" value="WD_REPEATS_2"/>
    <property type="match status" value="5"/>
</dbReference>
<keyword evidence="9" id="KW-1185">Reference proteome</keyword>
<evidence type="ECO:0000313" key="9">
    <source>
        <dbReference type="Proteomes" id="UP000678499"/>
    </source>
</evidence>
<dbReference type="InterPro" id="IPR019775">
    <property type="entry name" value="WD40_repeat_CS"/>
</dbReference>
<feature type="compositionally biased region" description="Polar residues" evidence="6">
    <location>
        <begin position="153"/>
        <end position="162"/>
    </location>
</feature>
<evidence type="ECO:0000256" key="4">
    <source>
        <dbReference type="ARBA" id="ARBA00022737"/>
    </source>
</evidence>
<dbReference type="InterPro" id="IPR051350">
    <property type="entry name" value="WD_repeat-ST_regulator"/>
</dbReference>
<protein>
    <recommendedName>
        <fullName evidence="7">CTLH domain-containing protein</fullName>
    </recommendedName>
</protein>
<keyword evidence="4" id="KW-0677">Repeat</keyword>
<dbReference type="GO" id="GO:0005737">
    <property type="term" value="C:cytoplasm"/>
    <property type="evidence" value="ECO:0007669"/>
    <property type="project" value="UniProtKB-SubCell"/>
</dbReference>
<dbReference type="PANTHER" id="PTHR22838">
    <property type="entry name" value="WD REPEAT PROTEIN 26-RELATED"/>
    <property type="match status" value="1"/>
</dbReference>
<feature type="region of interest" description="Disordered" evidence="6">
    <location>
        <begin position="869"/>
        <end position="899"/>
    </location>
</feature>
<feature type="repeat" description="WD" evidence="5">
    <location>
        <begin position="638"/>
        <end position="664"/>
    </location>
</feature>
<dbReference type="EMBL" id="OA882090">
    <property type="protein sequence ID" value="CAD7272691.1"/>
    <property type="molecule type" value="Genomic_DNA"/>
</dbReference>
<feature type="region of interest" description="Disordered" evidence="6">
    <location>
        <begin position="1176"/>
        <end position="1197"/>
    </location>
</feature>
<dbReference type="InterPro" id="IPR001680">
    <property type="entry name" value="WD40_rpt"/>
</dbReference>
<dbReference type="PROSITE" id="PS50897">
    <property type="entry name" value="CTLH"/>
    <property type="match status" value="1"/>
</dbReference>
<evidence type="ECO:0000259" key="7">
    <source>
        <dbReference type="PROSITE" id="PS50897"/>
    </source>
</evidence>
<dbReference type="Proteomes" id="UP000678499">
    <property type="component" value="Unassembled WGS sequence"/>
</dbReference>
<evidence type="ECO:0000313" key="8">
    <source>
        <dbReference type="EMBL" id="CAD7272691.1"/>
    </source>
</evidence>
<dbReference type="InterPro" id="IPR054080">
    <property type="entry name" value="TPR1-like_2nd"/>
</dbReference>
<dbReference type="Pfam" id="PF21889">
    <property type="entry name" value="TPR1-like_2nd"/>
    <property type="match status" value="1"/>
</dbReference>
<feature type="compositionally biased region" description="Basic and acidic residues" evidence="6">
    <location>
        <begin position="869"/>
        <end position="892"/>
    </location>
</feature>
<dbReference type="FunFam" id="2.130.10.10:FF:000087">
    <property type="entry name" value="WD repeat-containing protein 26 homolog"/>
    <property type="match status" value="1"/>
</dbReference>
<dbReference type="PROSITE" id="PS50294">
    <property type="entry name" value="WD_REPEATS_REGION"/>
    <property type="match status" value="4"/>
</dbReference>
<dbReference type="InterPro" id="IPR006595">
    <property type="entry name" value="CTLH_C"/>
</dbReference>
<gene>
    <name evidence="8" type="ORF">NMOB1V02_LOCUS613</name>
</gene>
<feature type="compositionally biased region" description="Polar residues" evidence="6">
    <location>
        <begin position="79"/>
        <end position="119"/>
    </location>
</feature>
<dbReference type="PROSITE" id="PS50896">
    <property type="entry name" value="LISH"/>
    <property type="match status" value="1"/>
</dbReference>
<dbReference type="CDD" id="cd00200">
    <property type="entry name" value="WD40"/>
    <property type="match status" value="1"/>
</dbReference>
<feature type="repeat" description="WD" evidence="5">
    <location>
        <begin position="788"/>
        <end position="829"/>
    </location>
</feature>
<reference evidence="8" key="1">
    <citation type="submission" date="2020-11" db="EMBL/GenBank/DDBJ databases">
        <authorList>
            <person name="Tran Van P."/>
        </authorList>
    </citation>
    <scope>NUCLEOTIDE SEQUENCE</scope>
</reference>
<sequence length="1323" mass="147642">METLCVGRGIAEISEFLMDVHRRLLLRPAARNEPVSSSHWLSCGFSREVDLASSQDPGDGGVSPEPPHKKPRIGVAMQHQASPGTSDSVSLRRSCAESVSTSCLNSEMSSSRRPASVGSTMKGKGKGKGKSKQKQDDPHGGMSSRLRSRKNEQSNGFISDGTNGAVKEPDEVNASADEESPKLQKKPPVFSKMDEELVRLIGQHLRGLGLESSAEELMRESGCRLEHPAAAKFRSHVMNGNWDQAQESLAAVGEFLANQEDLKKMQFLLLEQKYLELLETGKVHEALRCLQMELTPMNYNTPRVYQLTQFLMCASNQVLYTMAKWSGSEPKLSSRKSLMDNLQKFLPPSVMLPPDRLRQLVIQAVELQGSRCQYHNPIDDTYKNDVSLLTDHVCTSDDFPSRVIQNLTDHSDEVWFCVFSPDGKTLATGSKDTTIILWDVDVVEFKLTRRKVLEGHTYGVAFIAWSPDSHWLVACGTDDCSELWIWDARSGDLQRKISHSPDDSLTTAAFHACSKKFVAGGTKGQFYLCNLEGSLLDSWEGVRVRALWTRKDGKTVLAADTHHRIRAYIFEDPADYGVLREDHSIMSFTVHPNGQLALLNVSTQGVHLWDLETRCLVRKFRGVTQSYFTIYSCFGGYNHSYIASGSEDHKVYVWHVKRSEPLVVLCGHLRTVNCVSWNPVFPEMLVSASDDCTVKVWGPKYRARDDLEYKPANTTGVTMRLGIRVASPLCADETFVQSYPEEYDGSLDCVTLALACAFNRRGSLLAVGCNDGRLIIWDFITRGIAKVIMAHSHPLCALSWSRTGHKLLTAATDNSVCLWDVLTGDCEHRYRFPCPVLKIQFHPRNPYEFLVCPMRHPAILIDVSEDDHGPKREGNSFKKAVKGTEPKSRIDDPGNDEEIVDVGNVDEERQERAPSVSTRGEIYRKIPVVEDVDVGLAASYDHTGAYIFVGNGRGKVFIIENICAKDRKNAGKSSADPLVSIPSSSLAGASKYSEPADLCTPKLSKAALKVVWSFRASSQQTSAAAIRSIEFSRRGHDFLVNTADRVIRVYRTNKIMSLALHRPTSNIPEPSQRLQDLVNKTMWKKCCFSGDGEYICAGSARSHSLYFWEKSNGNLVKILHGTKGEVLLDVIWHPVRPIVCSISSGVVSIWAQNQVENWSAFSPEFKELDENVEYEERESEFDLNDEDRSPEVNVELQSEETEVDIIKVERITAFCSSDEDDDWDDKQLIFLPCTPDVEEPEESRPSLSTETATGDRRDDSSVVPPYLASGPGRKRTSVHDVNLDVEISKDAHPCLTGTKKERLAAGVKKFGKELRRKGKDRGK</sequence>